<keyword evidence="3" id="KW-1185">Reference proteome</keyword>
<proteinExistence type="predicted"/>
<protein>
    <submittedName>
        <fullName evidence="2">Uncharacterized protein</fullName>
    </submittedName>
</protein>
<dbReference type="PANTHER" id="PTHR33673:SF38">
    <property type="entry name" value="CHROMODOMAIN-HELICASE-DNA-BINDING PROTEIN 7-LIKE"/>
    <property type="match status" value="1"/>
</dbReference>
<name>A0A9W7INZ5_HIBTR</name>
<comment type="caution">
    <text evidence="2">The sequence shown here is derived from an EMBL/GenBank/DDBJ whole genome shotgun (WGS) entry which is preliminary data.</text>
</comment>
<dbReference type="OrthoDB" id="1707722at2759"/>
<feature type="region of interest" description="Disordered" evidence="1">
    <location>
        <begin position="1"/>
        <end position="52"/>
    </location>
</feature>
<feature type="region of interest" description="Disordered" evidence="1">
    <location>
        <begin position="179"/>
        <end position="242"/>
    </location>
</feature>
<evidence type="ECO:0000256" key="1">
    <source>
        <dbReference type="SAM" id="MobiDB-lite"/>
    </source>
</evidence>
<dbReference type="Proteomes" id="UP001165190">
    <property type="component" value="Unassembled WGS sequence"/>
</dbReference>
<feature type="compositionally biased region" description="Basic and acidic residues" evidence="1">
    <location>
        <begin position="213"/>
        <end position="224"/>
    </location>
</feature>
<feature type="compositionally biased region" description="Polar residues" evidence="1">
    <location>
        <begin position="194"/>
        <end position="204"/>
    </location>
</feature>
<feature type="compositionally biased region" description="Polar residues" evidence="1">
    <location>
        <begin position="34"/>
        <end position="48"/>
    </location>
</feature>
<dbReference type="EMBL" id="BSYR01000035">
    <property type="protein sequence ID" value="GMJ00048.1"/>
    <property type="molecule type" value="Genomic_DNA"/>
</dbReference>
<evidence type="ECO:0000313" key="3">
    <source>
        <dbReference type="Proteomes" id="UP001165190"/>
    </source>
</evidence>
<gene>
    <name evidence="2" type="ORF">HRI_003674000</name>
</gene>
<dbReference type="PANTHER" id="PTHR33673">
    <property type="entry name" value="SUPPRESSOR SRP40-LIKE PROTEIN"/>
    <property type="match status" value="1"/>
</dbReference>
<evidence type="ECO:0000313" key="2">
    <source>
        <dbReference type="EMBL" id="GMJ00048.1"/>
    </source>
</evidence>
<accession>A0A9W7INZ5</accession>
<reference evidence="2" key="1">
    <citation type="submission" date="2023-05" db="EMBL/GenBank/DDBJ databases">
        <title>Genome and transcriptome analyses reveal genes involved in the formation of fine ridges on petal epidermal cells in Hibiscus trionum.</title>
        <authorList>
            <person name="Koshimizu S."/>
            <person name="Masuda S."/>
            <person name="Ishii T."/>
            <person name="Shirasu K."/>
            <person name="Hoshino A."/>
            <person name="Arita M."/>
        </authorList>
    </citation>
    <scope>NUCLEOTIDE SEQUENCE</scope>
    <source>
        <strain evidence="2">Hamamatsu line</strain>
    </source>
</reference>
<sequence>MESVDVSENKRSSSHSSLPPTSPGKDVGVEPGSTIRSTDGPTTPSASRMPSHVFRTSKANQAGWSVASNESLFSIHAGSTSFSKEQMNCMSKSSEFGSSCDLLTISSPLMELPTTRLFTEMDTNGGDCNESVAEQTAADAMNDHLREQERQHKDNAAAELLPHSRTLSQLSDASHKSFAFPILEGDGNKGGSFQKGSQKQSTAPKENPGARSETPEPKDPHETPEPGAPKESLKSQSQENAGSKKWFTCFFCCPS</sequence>
<dbReference type="AlphaFoldDB" id="A0A9W7INZ5"/>
<organism evidence="2 3">
    <name type="scientific">Hibiscus trionum</name>
    <name type="common">Flower of an hour</name>
    <dbReference type="NCBI Taxonomy" id="183268"/>
    <lineage>
        <taxon>Eukaryota</taxon>
        <taxon>Viridiplantae</taxon>
        <taxon>Streptophyta</taxon>
        <taxon>Embryophyta</taxon>
        <taxon>Tracheophyta</taxon>
        <taxon>Spermatophyta</taxon>
        <taxon>Magnoliopsida</taxon>
        <taxon>eudicotyledons</taxon>
        <taxon>Gunneridae</taxon>
        <taxon>Pentapetalae</taxon>
        <taxon>rosids</taxon>
        <taxon>malvids</taxon>
        <taxon>Malvales</taxon>
        <taxon>Malvaceae</taxon>
        <taxon>Malvoideae</taxon>
        <taxon>Hibiscus</taxon>
    </lineage>
</organism>